<comment type="caution">
    <text evidence="3">The sequence shown here is derived from an EMBL/GenBank/DDBJ whole genome shotgun (WGS) entry which is preliminary data.</text>
</comment>
<keyword evidence="2" id="KW-0472">Membrane</keyword>
<evidence type="ECO:0000313" key="4">
    <source>
        <dbReference type="Proteomes" id="UP000627538"/>
    </source>
</evidence>
<dbReference type="AlphaFoldDB" id="A0A8I0KQH9"/>
<sequence>MTPRYRHAPTRLVRWIRPGWVAYAGCLIGLCLWGGAVGLGLRLPLYTIVVIPVVFLAVALLLVALIPSRHFERRTVEGEADGERTDTDDATTATMTLPIVDDEDQQHS</sequence>
<dbReference type="EMBL" id="JACRUO010000002">
    <property type="protein sequence ID" value="MBD3690005.1"/>
    <property type="molecule type" value="Genomic_DNA"/>
</dbReference>
<gene>
    <name evidence="3" type="ORF">H8R10_07185</name>
</gene>
<keyword evidence="2" id="KW-0812">Transmembrane</keyword>
<feature type="region of interest" description="Disordered" evidence="1">
    <location>
        <begin position="76"/>
        <end position="108"/>
    </location>
</feature>
<evidence type="ECO:0000256" key="2">
    <source>
        <dbReference type="SAM" id="Phobius"/>
    </source>
</evidence>
<organism evidence="3 4">
    <name type="scientific">Nanchangia anserum</name>
    <dbReference type="NCBI Taxonomy" id="2692125"/>
    <lineage>
        <taxon>Bacteria</taxon>
        <taxon>Bacillati</taxon>
        <taxon>Actinomycetota</taxon>
        <taxon>Actinomycetes</taxon>
        <taxon>Actinomycetales</taxon>
        <taxon>Actinomycetaceae</taxon>
        <taxon>Nanchangia</taxon>
    </lineage>
</organism>
<accession>A0A8I0KQH9</accession>
<feature type="compositionally biased region" description="Basic and acidic residues" evidence="1">
    <location>
        <begin position="76"/>
        <end position="87"/>
    </location>
</feature>
<reference evidence="3 4" key="1">
    <citation type="submission" date="2020-08" db="EMBL/GenBank/DDBJ databases">
        <title>Winkia gen. nov., sp. nov., isolated from faeces of the Anser albifrons in China.</title>
        <authorList>
            <person name="Liu Q."/>
        </authorList>
    </citation>
    <scope>NUCLEOTIDE SEQUENCE [LARGE SCALE GENOMIC DNA]</scope>
    <source>
        <strain evidence="3 4">C62</strain>
    </source>
</reference>
<feature type="transmembrane region" description="Helical" evidence="2">
    <location>
        <begin position="45"/>
        <end position="66"/>
    </location>
</feature>
<evidence type="ECO:0000256" key="1">
    <source>
        <dbReference type="SAM" id="MobiDB-lite"/>
    </source>
</evidence>
<keyword evidence="2" id="KW-1133">Transmembrane helix</keyword>
<dbReference type="Proteomes" id="UP000627538">
    <property type="component" value="Unassembled WGS sequence"/>
</dbReference>
<dbReference type="RefSeq" id="WP_191072113.1">
    <property type="nucleotide sequence ID" value="NZ_CP060506.1"/>
</dbReference>
<evidence type="ECO:0000313" key="3">
    <source>
        <dbReference type="EMBL" id="MBD3690005.1"/>
    </source>
</evidence>
<feature type="transmembrane region" description="Helical" evidence="2">
    <location>
        <begin position="20"/>
        <end position="39"/>
    </location>
</feature>
<keyword evidence="4" id="KW-1185">Reference proteome</keyword>
<protein>
    <submittedName>
        <fullName evidence="3">Uncharacterized protein</fullName>
    </submittedName>
</protein>
<name>A0A8I0KQH9_9ACTO</name>
<proteinExistence type="predicted"/>